<comment type="caution">
    <text evidence="1">The sequence shown here is derived from an EMBL/GenBank/DDBJ whole genome shotgun (WGS) entry which is preliminary data.</text>
</comment>
<sequence>MPAQERLHVRTAEFAVVAERIEHFEEHVFVNQGCAFLGQGGIHPGNGVLIGRGAVVGAGATVTKEVPRHAGDRTGRGRARALERLNPKAGADGAGHVARGAAASAAPFGGHAGDRRQPAILTVVCERHQNG</sequence>
<dbReference type="EMBL" id="JAVDSG010000001">
    <property type="protein sequence ID" value="MDR6594389.1"/>
    <property type="molecule type" value="Genomic_DNA"/>
</dbReference>
<protein>
    <recommendedName>
        <fullName evidence="3">Transferase family hexapeptide repeat protein</fullName>
    </recommendedName>
</protein>
<organism evidence="1 2">
    <name type="scientific">Saccharothrix longispora</name>
    <dbReference type="NCBI Taxonomy" id="33920"/>
    <lineage>
        <taxon>Bacteria</taxon>
        <taxon>Bacillati</taxon>
        <taxon>Actinomycetota</taxon>
        <taxon>Actinomycetes</taxon>
        <taxon>Pseudonocardiales</taxon>
        <taxon>Pseudonocardiaceae</taxon>
        <taxon>Saccharothrix</taxon>
    </lineage>
</organism>
<dbReference type="Gene3D" id="2.160.10.10">
    <property type="entry name" value="Hexapeptide repeat proteins"/>
    <property type="match status" value="1"/>
</dbReference>
<accession>A0ABU1PWX0</accession>
<gene>
    <name evidence="1" type="ORF">J2S66_002773</name>
</gene>
<proteinExistence type="predicted"/>
<reference evidence="1 2" key="1">
    <citation type="submission" date="2023-07" db="EMBL/GenBank/DDBJ databases">
        <title>Sequencing the genomes of 1000 actinobacteria strains.</title>
        <authorList>
            <person name="Klenk H.-P."/>
        </authorList>
    </citation>
    <scope>NUCLEOTIDE SEQUENCE [LARGE SCALE GENOMIC DNA]</scope>
    <source>
        <strain evidence="1 2">DSM 43749</strain>
    </source>
</reference>
<dbReference type="Proteomes" id="UP001268819">
    <property type="component" value="Unassembled WGS sequence"/>
</dbReference>
<evidence type="ECO:0000313" key="1">
    <source>
        <dbReference type="EMBL" id="MDR6594389.1"/>
    </source>
</evidence>
<keyword evidence="2" id="KW-1185">Reference proteome</keyword>
<evidence type="ECO:0008006" key="3">
    <source>
        <dbReference type="Google" id="ProtNLM"/>
    </source>
</evidence>
<dbReference type="RefSeq" id="WP_310307392.1">
    <property type="nucleotide sequence ID" value="NZ_BAAAXB010000001.1"/>
</dbReference>
<name>A0ABU1PWX0_9PSEU</name>
<evidence type="ECO:0000313" key="2">
    <source>
        <dbReference type="Proteomes" id="UP001268819"/>
    </source>
</evidence>
<dbReference type="InterPro" id="IPR011004">
    <property type="entry name" value="Trimer_LpxA-like_sf"/>
</dbReference>
<dbReference type="SUPFAM" id="SSF51161">
    <property type="entry name" value="Trimeric LpxA-like enzymes"/>
    <property type="match status" value="1"/>
</dbReference>